<organism evidence="2 3">
    <name type="scientific">Capnocytophaga ochracea F0287</name>
    <dbReference type="NCBI Taxonomy" id="873517"/>
    <lineage>
        <taxon>Bacteria</taxon>
        <taxon>Pseudomonadati</taxon>
        <taxon>Bacteroidota</taxon>
        <taxon>Flavobacteriia</taxon>
        <taxon>Flavobacteriales</taxon>
        <taxon>Flavobacteriaceae</taxon>
        <taxon>Capnocytophaga</taxon>
    </lineage>
</organism>
<dbReference type="InterPro" id="IPR028939">
    <property type="entry name" value="P5C_Rdtase_cat_N"/>
</dbReference>
<dbReference type="SUPFAM" id="SSF51735">
    <property type="entry name" value="NAD(P)-binding Rossmann-fold domains"/>
    <property type="match status" value="1"/>
</dbReference>
<proteinExistence type="predicted"/>
<comment type="caution">
    <text evidence="2">The sequence shown here is derived from an EMBL/GenBank/DDBJ whole genome shotgun (WGS) entry which is preliminary data.</text>
</comment>
<name>E4MPC9_CAPOC</name>
<dbReference type="HOGENOM" id="CLU_3306653_0_0_10"/>
<dbReference type="RefSeq" id="WP_002671307.1">
    <property type="nucleotide sequence ID" value="NZ_GL573160.1"/>
</dbReference>
<dbReference type="EMBL" id="AEOH01000005">
    <property type="protein sequence ID" value="EFS98480.1"/>
    <property type="molecule type" value="Genomic_DNA"/>
</dbReference>
<accession>E4MPC9</accession>
<sequence>MKTEQKIAVIGLGNIGKAVAENLNKSGRKFIVAGRVLPK</sequence>
<dbReference type="Proteomes" id="UP000005391">
    <property type="component" value="Unassembled WGS sequence"/>
</dbReference>
<gene>
    <name evidence="2" type="ORF">HMPREF1977_0239</name>
</gene>
<dbReference type="AlphaFoldDB" id="E4MPC9"/>
<protein>
    <recommendedName>
        <fullName evidence="1">Pyrroline-5-carboxylate reductase catalytic N-terminal domain-containing protein</fullName>
    </recommendedName>
</protein>
<evidence type="ECO:0000313" key="3">
    <source>
        <dbReference type="Proteomes" id="UP000005391"/>
    </source>
</evidence>
<reference evidence="2 3" key="1">
    <citation type="submission" date="2010-10" db="EMBL/GenBank/DDBJ databases">
        <authorList>
            <person name="Muzny D."/>
            <person name="Qin X."/>
            <person name="Deng J."/>
            <person name="Jiang H."/>
            <person name="Liu Y."/>
            <person name="Qu J."/>
            <person name="Song X.-Z."/>
            <person name="Zhang L."/>
            <person name="Thornton R."/>
            <person name="Coyle M."/>
            <person name="Francisco L."/>
            <person name="Jackson L."/>
            <person name="Javaid M."/>
            <person name="Korchina V."/>
            <person name="Kovar C."/>
            <person name="Mata R."/>
            <person name="Mathew T."/>
            <person name="Ngo R."/>
            <person name="Nguyen L."/>
            <person name="Nguyen N."/>
            <person name="Okwuonu G."/>
            <person name="Ongeri F."/>
            <person name="Pham C."/>
            <person name="Simmons D."/>
            <person name="Wilczek-Boney K."/>
            <person name="Hale W."/>
            <person name="Jakkamsetti A."/>
            <person name="Pham P."/>
            <person name="Ruth R."/>
            <person name="San Lucas F."/>
            <person name="Warren J."/>
            <person name="Zhang J."/>
            <person name="Zhao Z."/>
            <person name="Zhou C."/>
            <person name="Zhu D."/>
            <person name="Lee S."/>
            <person name="Bess C."/>
            <person name="Blankenburg K."/>
            <person name="Forbes L."/>
            <person name="Fu Q."/>
            <person name="Gubbala S."/>
            <person name="Hirani K."/>
            <person name="Jayaseelan J.C."/>
            <person name="Lara F."/>
            <person name="Munidasa M."/>
            <person name="Palculict T."/>
            <person name="Patil S."/>
            <person name="Pu L.-L."/>
            <person name="Saada N."/>
            <person name="Tang L."/>
            <person name="Weissenberger G."/>
            <person name="Zhu Y."/>
            <person name="Hemphill L."/>
            <person name="Shang Y."/>
            <person name="Youmans B."/>
            <person name="Ayvaz T."/>
            <person name="Ross M."/>
            <person name="Santibanez J."/>
            <person name="Aqrawi P."/>
            <person name="Gross S."/>
            <person name="Joshi V."/>
            <person name="Fowler G."/>
            <person name="Nazareth L."/>
            <person name="Reid J."/>
            <person name="Worley K."/>
            <person name="Petrosino J."/>
            <person name="Highlander S."/>
            <person name="Gibbs R."/>
        </authorList>
    </citation>
    <scope>NUCLEOTIDE SEQUENCE [LARGE SCALE GENOMIC DNA]</scope>
    <source>
        <strain evidence="2 3">F0287</strain>
    </source>
</reference>
<dbReference type="InterPro" id="IPR036291">
    <property type="entry name" value="NAD(P)-bd_dom_sf"/>
</dbReference>
<feature type="domain" description="Pyrroline-5-carboxylate reductase catalytic N-terminal" evidence="1">
    <location>
        <begin position="6"/>
        <end position="35"/>
    </location>
</feature>
<evidence type="ECO:0000313" key="2">
    <source>
        <dbReference type="EMBL" id="EFS98480.1"/>
    </source>
</evidence>
<dbReference type="Gene3D" id="3.40.50.720">
    <property type="entry name" value="NAD(P)-binding Rossmann-like Domain"/>
    <property type="match status" value="1"/>
</dbReference>
<evidence type="ECO:0000259" key="1">
    <source>
        <dbReference type="Pfam" id="PF03807"/>
    </source>
</evidence>
<dbReference type="Pfam" id="PF03807">
    <property type="entry name" value="F420_oxidored"/>
    <property type="match status" value="1"/>
</dbReference>